<reference evidence="5" key="2">
    <citation type="journal article" date="2019" name="Int. J. Syst. Evol. Microbiol.">
        <title>The Global Catalogue of Microorganisms (GCM) 10K type strain sequencing project: providing services to taxonomists for standard genome sequencing and annotation.</title>
        <authorList>
            <consortium name="The Broad Institute Genomics Platform"/>
            <consortium name="The Broad Institute Genome Sequencing Center for Infectious Disease"/>
            <person name="Wu L."/>
            <person name="Ma J."/>
        </authorList>
    </citation>
    <scope>NUCLEOTIDE SEQUENCE [LARGE SCALE GENOMIC DNA]</scope>
    <source>
        <strain evidence="5">NBRC 107710</strain>
    </source>
</reference>
<organism evidence="3 4">
    <name type="scientific">Methylobacterium brachythecii</name>
    <dbReference type="NCBI Taxonomy" id="1176177"/>
    <lineage>
        <taxon>Bacteria</taxon>
        <taxon>Pseudomonadati</taxon>
        <taxon>Pseudomonadota</taxon>
        <taxon>Alphaproteobacteria</taxon>
        <taxon>Hyphomicrobiales</taxon>
        <taxon>Methylobacteriaceae</taxon>
        <taxon>Methylobacterium</taxon>
    </lineage>
</organism>
<accession>A0A7W6AJ67</accession>
<evidence type="ECO:0000256" key="1">
    <source>
        <dbReference type="SAM" id="SignalP"/>
    </source>
</evidence>
<reference evidence="2" key="4">
    <citation type="submission" date="2023-01" db="EMBL/GenBank/DDBJ databases">
        <title>Draft genome sequence of Methylobacterium brachythecii strain NBRC 107710.</title>
        <authorList>
            <person name="Sun Q."/>
            <person name="Mori K."/>
        </authorList>
    </citation>
    <scope>NUCLEOTIDE SEQUENCE</scope>
    <source>
        <strain evidence="2">NBRC 107710</strain>
    </source>
</reference>
<evidence type="ECO:0000313" key="2">
    <source>
        <dbReference type="EMBL" id="GLS46064.1"/>
    </source>
</evidence>
<dbReference type="EMBL" id="BSPG01000032">
    <property type="protein sequence ID" value="GLS46064.1"/>
    <property type="molecule type" value="Genomic_DNA"/>
</dbReference>
<keyword evidence="1" id="KW-0732">Signal</keyword>
<dbReference type="EMBL" id="JACIDN010000001">
    <property type="protein sequence ID" value="MBB3900842.1"/>
    <property type="molecule type" value="Genomic_DNA"/>
</dbReference>
<dbReference type="RefSeq" id="WP_183501627.1">
    <property type="nucleotide sequence ID" value="NZ_BSPG01000032.1"/>
</dbReference>
<keyword evidence="5" id="KW-1185">Reference proteome</keyword>
<feature type="chain" id="PRO_5031213780" evidence="1">
    <location>
        <begin position="20"/>
        <end position="111"/>
    </location>
</feature>
<reference evidence="2" key="1">
    <citation type="journal article" date="2014" name="Int. J. Syst. Evol. Microbiol.">
        <title>Complete genome of a new Firmicutes species belonging to the dominant human colonic microbiota ('Ruminococcus bicirculans') reveals two chromosomes and a selective capacity to utilize plant glucans.</title>
        <authorList>
            <consortium name="NISC Comparative Sequencing Program"/>
            <person name="Wegmann U."/>
            <person name="Louis P."/>
            <person name="Goesmann A."/>
            <person name="Henrissat B."/>
            <person name="Duncan S.H."/>
            <person name="Flint H.J."/>
        </authorList>
    </citation>
    <scope>NUCLEOTIDE SEQUENCE</scope>
    <source>
        <strain evidence="2">NBRC 107710</strain>
    </source>
</reference>
<gene>
    <name evidence="2" type="ORF">GCM10007884_40550</name>
    <name evidence="3" type="ORF">GGR33_000322</name>
</gene>
<evidence type="ECO:0000313" key="4">
    <source>
        <dbReference type="Proteomes" id="UP000517759"/>
    </source>
</evidence>
<sequence>MRTLALATAVMTLATAASAAEWKPAAGKSIDLGSFRGSAFYTVEKDGYRVVATLAAVNSGADRPQVIRLATTLKADQTVHLSIPGTIGADGNETTIAFKRSGDVVEVASAE</sequence>
<protein>
    <submittedName>
        <fullName evidence="3">Uncharacterized protein</fullName>
    </submittedName>
</protein>
<evidence type="ECO:0000313" key="3">
    <source>
        <dbReference type="EMBL" id="MBB3900842.1"/>
    </source>
</evidence>
<dbReference type="AlphaFoldDB" id="A0A7W6AJ67"/>
<comment type="caution">
    <text evidence="3">The sequence shown here is derived from an EMBL/GenBank/DDBJ whole genome shotgun (WGS) entry which is preliminary data.</text>
</comment>
<dbReference type="Proteomes" id="UP000517759">
    <property type="component" value="Unassembled WGS sequence"/>
</dbReference>
<dbReference type="Proteomes" id="UP001156881">
    <property type="component" value="Unassembled WGS sequence"/>
</dbReference>
<evidence type="ECO:0000313" key="5">
    <source>
        <dbReference type="Proteomes" id="UP001156881"/>
    </source>
</evidence>
<reference evidence="3 4" key="3">
    <citation type="submission" date="2020-08" db="EMBL/GenBank/DDBJ databases">
        <title>Genomic Encyclopedia of Type Strains, Phase IV (KMG-IV): sequencing the most valuable type-strain genomes for metagenomic binning, comparative biology and taxonomic classification.</title>
        <authorList>
            <person name="Goeker M."/>
        </authorList>
    </citation>
    <scope>NUCLEOTIDE SEQUENCE [LARGE SCALE GENOMIC DNA]</scope>
    <source>
        <strain evidence="3 4">DSM 24105</strain>
    </source>
</reference>
<feature type="signal peptide" evidence="1">
    <location>
        <begin position="1"/>
        <end position="19"/>
    </location>
</feature>
<proteinExistence type="predicted"/>
<name>A0A7W6AJ67_9HYPH</name>